<gene>
    <name evidence="1" type="ORF">GMARGA_LOCUS1288</name>
</gene>
<reference evidence="1 2" key="1">
    <citation type="submission" date="2021-06" db="EMBL/GenBank/DDBJ databases">
        <authorList>
            <person name="Kallberg Y."/>
            <person name="Tangrot J."/>
            <person name="Rosling A."/>
        </authorList>
    </citation>
    <scope>NUCLEOTIDE SEQUENCE [LARGE SCALE GENOMIC DNA]</scope>
    <source>
        <strain evidence="1 2">120-4 pot B 10/14</strain>
    </source>
</reference>
<proteinExistence type="predicted"/>
<organism evidence="1 2">
    <name type="scientific">Gigaspora margarita</name>
    <dbReference type="NCBI Taxonomy" id="4874"/>
    <lineage>
        <taxon>Eukaryota</taxon>
        <taxon>Fungi</taxon>
        <taxon>Fungi incertae sedis</taxon>
        <taxon>Mucoromycota</taxon>
        <taxon>Glomeromycotina</taxon>
        <taxon>Glomeromycetes</taxon>
        <taxon>Diversisporales</taxon>
        <taxon>Gigasporaceae</taxon>
        <taxon>Gigaspora</taxon>
    </lineage>
</organism>
<name>A0ABN7U5N5_GIGMA</name>
<evidence type="ECO:0000313" key="1">
    <source>
        <dbReference type="EMBL" id="CAG8482065.1"/>
    </source>
</evidence>
<dbReference type="EMBL" id="CAJVQB010000327">
    <property type="protein sequence ID" value="CAG8482065.1"/>
    <property type="molecule type" value="Genomic_DNA"/>
</dbReference>
<dbReference type="Proteomes" id="UP000789901">
    <property type="component" value="Unassembled WGS sequence"/>
</dbReference>
<protein>
    <submittedName>
        <fullName evidence="1">21321_t:CDS:1</fullName>
    </submittedName>
</protein>
<accession>A0ABN7U5N5</accession>
<evidence type="ECO:0000313" key="2">
    <source>
        <dbReference type="Proteomes" id="UP000789901"/>
    </source>
</evidence>
<comment type="caution">
    <text evidence="1">The sequence shown here is derived from an EMBL/GenBank/DDBJ whole genome shotgun (WGS) entry which is preliminary data.</text>
</comment>
<sequence length="49" mass="5381">MSVLRPLAARNGEEERPDYRAVSSLRHIRESADSEGGISFGLSYVEKGS</sequence>
<keyword evidence="2" id="KW-1185">Reference proteome</keyword>